<accession>A0A8X6W3R6</accession>
<evidence type="ECO:0000313" key="1">
    <source>
        <dbReference type="EMBL" id="GFY27594.1"/>
    </source>
</evidence>
<reference evidence="1" key="1">
    <citation type="submission" date="2020-08" db="EMBL/GenBank/DDBJ databases">
        <title>Multicomponent nature underlies the extraordinary mechanical properties of spider dragline silk.</title>
        <authorList>
            <person name="Kono N."/>
            <person name="Nakamura H."/>
            <person name="Mori M."/>
            <person name="Yoshida Y."/>
            <person name="Ohtoshi R."/>
            <person name="Malay A.D."/>
            <person name="Moran D.A.P."/>
            <person name="Tomita M."/>
            <person name="Numata K."/>
            <person name="Arakawa K."/>
        </authorList>
    </citation>
    <scope>NUCLEOTIDE SEQUENCE</scope>
</reference>
<name>A0A8X6W3R6_TRICX</name>
<protein>
    <submittedName>
        <fullName evidence="1">Uncharacterized protein</fullName>
    </submittedName>
</protein>
<comment type="caution">
    <text evidence="1">The sequence shown here is derived from an EMBL/GenBank/DDBJ whole genome shotgun (WGS) entry which is preliminary data.</text>
</comment>
<evidence type="ECO:0000313" key="2">
    <source>
        <dbReference type="Proteomes" id="UP000887159"/>
    </source>
</evidence>
<dbReference type="AlphaFoldDB" id="A0A8X6W3R6"/>
<proteinExistence type="predicted"/>
<dbReference type="Proteomes" id="UP000887159">
    <property type="component" value="Unassembled WGS sequence"/>
</dbReference>
<gene>
    <name evidence="1" type="ORF">TNCV_910451</name>
</gene>
<keyword evidence="2" id="KW-1185">Reference proteome</keyword>
<organism evidence="1 2">
    <name type="scientific">Trichonephila clavipes</name>
    <name type="common">Golden silk orbweaver</name>
    <name type="synonym">Nephila clavipes</name>
    <dbReference type="NCBI Taxonomy" id="2585209"/>
    <lineage>
        <taxon>Eukaryota</taxon>
        <taxon>Metazoa</taxon>
        <taxon>Ecdysozoa</taxon>
        <taxon>Arthropoda</taxon>
        <taxon>Chelicerata</taxon>
        <taxon>Arachnida</taxon>
        <taxon>Araneae</taxon>
        <taxon>Araneomorphae</taxon>
        <taxon>Entelegynae</taxon>
        <taxon>Araneoidea</taxon>
        <taxon>Nephilidae</taxon>
        <taxon>Trichonephila</taxon>
    </lineage>
</organism>
<sequence length="377" mass="44818">MPTFPNIHELERRLVPLDRACDILNKFVKEAKERLGFYSAGKATNRRKRLNVCVMELISHIKKEIELKELYITHSIYKEMIEIVQGRQQEIRRAISMLQNWNEVYTLELQHRKLRVEEIEKINTDCFRFQEEPDVLMRGLQQKKTKPAICLLENNFGSARWLKEELARSAQRLQEGQVKSAQNLQQEINCKLQMLYQGFLEITRKVEKKNAEVSLRFPQRFARSARIQVQAEIAQLKQLYTEITQLLQQEQKESSLHLQQRQVAHGTNLLHGQDVPAMRLQQDKEFWVRLPQKQSDATRCFHQAGAELILQQNQVEQAFHLQQEQAEMVICLQQEQTISTMHSQQEEARAAMHLQQEDRRRVYYRRMQDSRCAYSYW</sequence>
<dbReference type="EMBL" id="BMAU01021380">
    <property type="protein sequence ID" value="GFY27594.1"/>
    <property type="molecule type" value="Genomic_DNA"/>
</dbReference>